<proteinExistence type="inferred from homology"/>
<gene>
    <name evidence="5" type="ORF">CHLRE_09g399000v5</name>
</gene>
<evidence type="ECO:0000313" key="5">
    <source>
        <dbReference type="EMBL" id="PNW78400.1"/>
    </source>
</evidence>
<dbReference type="GO" id="GO:0016614">
    <property type="term" value="F:oxidoreductase activity, acting on CH-OH group of donors"/>
    <property type="evidence" value="ECO:0007669"/>
    <property type="project" value="UniProtKB-ARBA"/>
</dbReference>
<evidence type="ECO:0000256" key="1">
    <source>
        <dbReference type="ARBA" id="ARBA00006484"/>
    </source>
</evidence>
<evidence type="ECO:0000256" key="2">
    <source>
        <dbReference type="ARBA" id="ARBA00023002"/>
    </source>
</evidence>
<dbReference type="KEGG" id="cre:CHLRE_09g399000v5"/>
<dbReference type="Gene3D" id="3.40.50.720">
    <property type="entry name" value="NAD(P)-binding Rossmann-like Domain"/>
    <property type="match status" value="1"/>
</dbReference>
<reference evidence="5 6" key="1">
    <citation type="journal article" date="2007" name="Science">
        <title>The Chlamydomonas genome reveals the evolution of key animal and plant functions.</title>
        <authorList>
            <person name="Merchant S.S."/>
            <person name="Prochnik S.E."/>
            <person name="Vallon O."/>
            <person name="Harris E.H."/>
            <person name="Karpowicz S.J."/>
            <person name="Witman G.B."/>
            <person name="Terry A."/>
            <person name="Salamov A."/>
            <person name="Fritz-Laylin L.K."/>
            <person name="Marechal-Drouard L."/>
            <person name="Marshall W.F."/>
            <person name="Qu L.H."/>
            <person name="Nelson D.R."/>
            <person name="Sanderfoot A.A."/>
            <person name="Spalding M.H."/>
            <person name="Kapitonov V.V."/>
            <person name="Ren Q."/>
            <person name="Ferris P."/>
            <person name="Lindquist E."/>
            <person name="Shapiro H."/>
            <person name="Lucas S.M."/>
            <person name="Grimwood J."/>
            <person name="Schmutz J."/>
            <person name="Cardol P."/>
            <person name="Cerutti H."/>
            <person name="Chanfreau G."/>
            <person name="Chen C.L."/>
            <person name="Cognat V."/>
            <person name="Croft M.T."/>
            <person name="Dent R."/>
            <person name="Dutcher S."/>
            <person name="Fernandez E."/>
            <person name="Fukuzawa H."/>
            <person name="Gonzalez-Ballester D."/>
            <person name="Gonzalez-Halphen D."/>
            <person name="Hallmann A."/>
            <person name="Hanikenne M."/>
            <person name="Hippler M."/>
            <person name="Inwood W."/>
            <person name="Jabbari K."/>
            <person name="Kalanon M."/>
            <person name="Kuras R."/>
            <person name="Lefebvre P.A."/>
            <person name="Lemaire S.D."/>
            <person name="Lobanov A.V."/>
            <person name="Lohr M."/>
            <person name="Manuell A."/>
            <person name="Meier I."/>
            <person name="Mets L."/>
            <person name="Mittag M."/>
            <person name="Mittelmeier T."/>
            <person name="Moroney J.V."/>
            <person name="Moseley J."/>
            <person name="Napoli C."/>
            <person name="Nedelcu A.M."/>
            <person name="Niyogi K."/>
            <person name="Novoselov S.V."/>
            <person name="Paulsen I.T."/>
            <person name="Pazour G."/>
            <person name="Purton S."/>
            <person name="Ral J.P."/>
            <person name="Riano-Pachon D.M."/>
            <person name="Riekhof W."/>
            <person name="Rymarquis L."/>
            <person name="Schroda M."/>
            <person name="Stern D."/>
            <person name="Umen J."/>
            <person name="Willows R."/>
            <person name="Wilson N."/>
            <person name="Zimmer S.L."/>
            <person name="Allmer J."/>
            <person name="Balk J."/>
            <person name="Bisova K."/>
            <person name="Chen C.J."/>
            <person name="Elias M."/>
            <person name="Gendler K."/>
            <person name="Hauser C."/>
            <person name="Lamb M.R."/>
            <person name="Ledford H."/>
            <person name="Long J.C."/>
            <person name="Minagawa J."/>
            <person name="Page M.D."/>
            <person name="Pan J."/>
            <person name="Pootakham W."/>
            <person name="Roje S."/>
            <person name="Rose A."/>
            <person name="Stahlberg E."/>
            <person name="Terauchi A.M."/>
            <person name="Yang P."/>
            <person name="Ball S."/>
            <person name="Bowler C."/>
            <person name="Dieckmann C.L."/>
            <person name="Gladyshev V.N."/>
            <person name="Green P."/>
            <person name="Jorgensen R."/>
            <person name="Mayfield S."/>
            <person name="Mueller-Roeber B."/>
            <person name="Rajamani S."/>
            <person name="Sayre R.T."/>
            <person name="Brokstein P."/>
            <person name="Dubchak I."/>
            <person name="Goodstein D."/>
            <person name="Hornick L."/>
            <person name="Huang Y.W."/>
            <person name="Jhaveri J."/>
            <person name="Luo Y."/>
            <person name="Martinez D."/>
            <person name="Ngau W.C."/>
            <person name="Otillar B."/>
            <person name="Poliakov A."/>
            <person name="Porter A."/>
            <person name="Szajkowski L."/>
            <person name="Werner G."/>
            <person name="Zhou K."/>
            <person name="Grigoriev I.V."/>
            <person name="Rokhsar D.S."/>
            <person name="Grossman A.R."/>
        </authorList>
    </citation>
    <scope>NUCLEOTIDE SEQUENCE [LARGE SCALE GENOMIC DNA]</scope>
    <source>
        <strain evidence="6">CC-503</strain>
    </source>
</reference>
<dbReference type="PaxDb" id="3055-EDP01798"/>
<sequence length="335" mass="35111">MERVKEAVGGVQQKLADTAAGLAESVAHKVQAVRDNIPIMPEGQTSQPGSEADMWTKPVVIRDDYVGAGKLSGRVALITGGDSGIGRSVAVHFAREGADVFILYLNEHEDAAATRKMVEAEGRRCSTMAGDVRDPKACAEAVERCVRELGHLDILVNNAAVQHYRTSITEMTDADIESTFETNILGYMHMAKAALPHLPKTGGSGTTTGGTTTTGSPAPGVIINTTSVTAFMGEGHLIDYSATKGAIAGFTQALAQQLSVSGIRVNGVAPGPIWTPFIPATFPRTALLTWQRQVPMQRAGQPSEVGPCYVFLASSDGATMSGQVLHPNGGTPVSA</sequence>
<evidence type="ECO:0000259" key="4">
    <source>
        <dbReference type="SMART" id="SM00822"/>
    </source>
</evidence>
<dbReference type="RefSeq" id="XP_042920845.1">
    <property type="nucleotide sequence ID" value="XM_043065916.1"/>
</dbReference>
<dbReference type="Pfam" id="PF13561">
    <property type="entry name" value="adh_short_C2"/>
    <property type="match status" value="1"/>
</dbReference>
<dbReference type="SUPFAM" id="SSF51735">
    <property type="entry name" value="NAD(P)-binding Rossmann-fold domains"/>
    <property type="match status" value="1"/>
</dbReference>
<dbReference type="EMBL" id="CM008970">
    <property type="protein sequence ID" value="PNW78400.1"/>
    <property type="molecule type" value="Genomic_DNA"/>
</dbReference>
<dbReference type="AlphaFoldDB" id="A0A2K3DCZ0"/>
<feature type="domain" description="Ketoreductase" evidence="4">
    <location>
        <begin position="74"/>
        <end position="277"/>
    </location>
</feature>
<dbReference type="InterPro" id="IPR036291">
    <property type="entry name" value="NAD(P)-bd_dom_sf"/>
</dbReference>
<dbReference type="PANTHER" id="PTHR48107">
    <property type="entry name" value="NADPH-DEPENDENT ALDEHYDE REDUCTASE-LIKE PROTEIN, CHLOROPLASTIC-RELATED"/>
    <property type="match status" value="1"/>
</dbReference>
<keyword evidence="2" id="KW-0560">Oxidoreductase</keyword>
<dbReference type="InterPro" id="IPR020904">
    <property type="entry name" value="Sc_DH/Rdtase_CS"/>
</dbReference>
<dbReference type="InParanoid" id="A0A2K3DCZ0"/>
<name>A0A2K3DCZ0_CHLRE</name>
<dbReference type="FunCoup" id="A0A2K3DCZ0">
    <property type="interactions" value="19"/>
</dbReference>
<dbReference type="PANTHER" id="PTHR48107:SF16">
    <property type="entry name" value="NADPH-DEPENDENT ALDEHYDE REDUCTASE 1, CHLOROPLASTIC"/>
    <property type="match status" value="1"/>
</dbReference>
<comment type="similarity">
    <text evidence="1">Belongs to the short-chain dehydrogenases/reductases (SDR) family.</text>
</comment>
<keyword evidence="6" id="KW-1185">Reference proteome</keyword>
<evidence type="ECO:0000313" key="6">
    <source>
        <dbReference type="Proteomes" id="UP000006906"/>
    </source>
</evidence>
<organism evidence="5 6">
    <name type="scientific">Chlamydomonas reinhardtii</name>
    <name type="common">Chlamydomonas smithii</name>
    <dbReference type="NCBI Taxonomy" id="3055"/>
    <lineage>
        <taxon>Eukaryota</taxon>
        <taxon>Viridiplantae</taxon>
        <taxon>Chlorophyta</taxon>
        <taxon>core chlorophytes</taxon>
        <taxon>Chlorophyceae</taxon>
        <taxon>CS clade</taxon>
        <taxon>Chlamydomonadales</taxon>
        <taxon>Chlamydomonadaceae</taxon>
        <taxon>Chlamydomonas</taxon>
    </lineage>
</organism>
<dbReference type="PRINTS" id="PR00080">
    <property type="entry name" value="SDRFAMILY"/>
</dbReference>
<dbReference type="Gramene" id="PNW78400">
    <property type="protein sequence ID" value="PNW78400"/>
    <property type="gene ID" value="CHLRE_09g399000v5"/>
</dbReference>
<dbReference type="STRING" id="3055.A0A2K3DCZ0"/>
<dbReference type="FunFam" id="3.40.50.720:FF:000084">
    <property type="entry name" value="Short-chain dehydrogenase reductase"/>
    <property type="match status" value="1"/>
</dbReference>
<accession>A0A2K3DCZ0</accession>
<dbReference type="InterPro" id="IPR057326">
    <property type="entry name" value="KR_dom"/>
</dbReference>
<dbReference type="GeneID" id="5720671"/>
<dbReference type="OrthoDB" id="47007at2759"/>
<dbReference type="SMART" id="SM00822">
    <property type="entry name" value="PKS_KR"/>
    <property type="match status" value="1"/>
</dbReference>
<dbReference type="Proteomes" id="UP000006906">
    <property type="component" value="Chromosome 9"/>
</dbReference>
<dbReference type="PROSITE" id="PS00061">
    <property type="entry name" value="ADH_SHORT"/>
    <property type="match status" value="1"/>
</dbReference>
<feature type="region of interest" description="Disordered" evidence="3">
    <location>
        <begin position="199"/>
        <end position="219"/>
    </location>
</feature>
<protein>
    <recommendedName>
        <fullName evidence="4">Ketoreductase domain-containing protein</fullName>
    </recommendedName>
</protein>
<dbReference type="InterPro" id="IPR002347">
    <property type="entry name" value="SDR_fam"/>
</dbReference>
<evidence type="ECO:0000256" key="3">
    <source>
        <dbReference type="SAM" id="MobiDB-lite"/>
    </source>
</evidence>
<dbReference type="PRINTS" id="PR00081">
    <property type="entry name" value="GDHRDH"/>
</dbReference>